<evidence type="ECO:0000313" key="8">
    <source>
        <dbReference type="EMBL" id="AKK20463.1"/>
    </source>
</evidence>
<dbReference type="InterPro" id="IPR029903">
    <property type="entry name" value="RmlD-like-bd"/>
</dbReference>
<gene>
    <name evidence="8" type="ORF">G293_04195</name>
</gene>
<dbReference type="OrthoDB" id="9803892at2"/>
<evidence type="ECO:0000256" key="3">
    <source>
        <dbReference type="ARBA" id="ARBA00012929"/>
    </source>
</evidence>
<reference evidence="8 9" key="1">
    <citation type="journal article" date="2015" name="Genome Announc.">
        <title>Complete Genome Sequence of 'Candidatus Liberibacter africanus,' a Bacterium Associated with Citrus Huanglongbing.</title>
        <authorList>
            <person name="Lin H."/>
            <person name="Pietersen G."/>
            <person name="Han C."/>
            <person name="Read D.A."/>
            <person name="Lou B."/>
            <person name="Gupta G."/>
            <person name="Civerolo E.L."/>
        </authorList>
    </citation>
    <scope>NUCLEOTIDE SEQUENCE [LARGE SCALE GENOMIC DNA]</scope>
    <source>
        <strain evidence="8 9">PTSAPSY</strain>
    </source>
</reference>
<keyword evidence="9" id="KW-1185">Reference proteome</keyword>
<dbReference type="NCBIfam" id="TIGR01214">
    <property type="entry name" value="rmlD"/>
    <property type="match status" value="1"/>
</dbReference>
<dbReference type="GO" id="GO:0008831">
    <property type="term" value="F:dTDP-4-dehydrorhamnose reductase activity"/>
    <property type="evidence" value="ECO:0007669"/>
    <property type="project" value="UniProtKB-EC"/>
</dbReference>
<evidence type="ECO:0000256" key="6">
    <source>
        <dbReference type="RuleBase" id="RU364082"/>
    </source>
</evidence>
<organism evidence="8 9">
    <name type="scientific">Candidatus Liberibacter africanus PTSAPSY</name>
    <dbReference type="NCBI Taxonomy" id="1277257"/>
    <lineage>
        <taxon>Bacteria</taxon>
        <taxon>Pseudomonadati</taxon>
        <taxon>Pseudomonadota</taxon>
        <taxon>Alphaproteobacteria</taxon>
        <taxon>Hyphomicrobiales</taxon>
        <taxon>Rhizobiaceae</taxon>
        <taxon>Liberibacter</taxon>
    </lineage>
</organism>
<name>A0A0G3I7G5_LIBAF</name>
<dbReference type="PATRIC" id="fig|1277257.4.peg.903"/>
<accession>A0A0G3I7G5</accession>
<comment type="pathway">
    <text evidence="1 6">Carbohydrate biosynthesis; dTDP-L-rhamnose biosynthesis.</text>
</comment>
<keyword evidence="6" id="KW-0521">NADP</keyword>
<dbReference type="AlphaFoldDB" id="A0A0G3I7G5"/>
<evidence type="ECO:0000256" key="2">
    <source>
        <dbReference type="ARBA" id="ARBA00010944"/>
    </source>
</evidence>
<dbReference type="Pfam" id="PF04321">
    <property type="entry name" value="RmlD_sub_bind"/>
    <property type="match status" value="1"/>
</dbReference>
<dbReference type="RefSeq" id="WP_047264439.1">
    <property type="nucleotide sequence ID" value="NZ_CP004021.1"/>
</dbReference>
<dbReference type="EC" id="1.1.1.133" evidence="3 6"/>
<evidence type="ECO:0000256" key="1">
    <source>
        <dbReference type="ARBA" id="ARBA00004781"/>
    </source>
</evidence>
<evidence type="ECO:0000313" key="9">
    <source>
        <dbReference type="Proteomes" id="UP000035503"/>
    </source>
</evidence>
<dbReference type="InterPro" id="IPR005913">
    <property type="entry name" value="dTDP_dehydrorham_reduct"/>
</dbReference>
<dbReference type="PANTHER" id="PTHR10491">
    <property type="entry name" value="DTDP-4-DEHYDRORHAMNOSE REDUCTASE"/>
    <property type="match status" value="1"/>
</dbReference>
<dbReference type="UniPathway" id="UPA00124"/>
<dbReference type="PANTHER" id="PTHR10491:SF4">
    <property type="entry name" value="METHIONINE ADENOSYLTRANSFERASE 2 SUBUNIT BETA"/>
    <property type="match status" value="1"/>
</dbReference>
<dbReference type="Gene3D" id="3.90.25.10">
    <property type="entry name" value="UDP-galactose 4-epimerase, domain 1"/>
    <property type="match status" value="1"/>
</dbReference>
<keyword evidence="6" id="KW-0560">Oxidoreductase</keyword>
<dbReference type="STRING" id="1277257.G293_04195"/>
<feature type="domain" description="RmlD-like substrate binding" evidence="7">
    <location>
        <begin position="1"/>
        <end position="287"/>
    </location>
</feature>
<comment type="function">
    <text evidence="6">Catalyzes the reduction of dTDP-6-deoxy-L-lyxo-4-hexulose to yield dTDP-L-rhamnose.</text>
</comment>
<dbReference type="EMBL" id="CP004021">
    <property type="protein sequence ID" value="AKK20463.1"/>
    <property type="molecule type" value="Genomic_DNA"/>
</dbReference>
<dbReference type="Gene3D" id="3.40.50.720">
    <property type="entry name" value="NAD(P)-binding Rossmann-like Domain"/>
    <property type="match status" value="1"/>
</dbReference>
<comment type="catalytic activity">
    <reaction evidence="5 6">
        <text>dTDP-beta-L-rhamnose + NADP(+) = dTDP-4-dehydro-beta-L-rhamnose + NADPH + H(+)</text>
        <dbReference type="Rhea" id="RHEA:21796"/>
        <dbReference type="ChEBI" id="CHEBI:15378"/>
        <dbReference type="ChEBI" id="CHEBI:57510"/>
        <dbReference type="ChEBI" id="CHEBI:57783"/>
        <dbReference type="ChEBI" id="CHEBI:58349"/>
        <dbReference type="ChEBI" id="CHEBI:62830"/>
        <dbReference type="EC" id="1.1.1.133"/>
    </reaction>
</comment>
<protein>
    <recommendedName>
        <fullName evidence="4 6">dTDP-4-dehydrorhamnose reductase</fullName>
        <ecNumber evidence="3 6">1.1.1.133</ecNumber>
    </recommendedName>
</protein>
<dbReference type="SUPFAM" id="SSF51735">
    <property type="entry name" value="NAD(P)-binding Rossmann-fold domains"/>
    <property type="match status" value="1"/>
</dbReference>
<dbReference type="GO" id="GO:0019305">
    <property type="term" value="P:dTDP-rhamnose biosynthetic process"/>
    <property type="evidence" value="ECO:0007669"/>
    <property type="project" value="UniProtKB-UniPathway"/>
</dbReference>
<comment type="similarity">
    <text evidence="2 6">Belongs to the dTDP-4-dehydrorhamnose reductase family.</text>
</comment>
<evidence type="ECO:0000259" key="7">
    <source>
        <dbReference type="Pfam" id="PF04321"/>
    </source>
</evidence>
<evidence type="ECO:0000256" key="5">
    <source>
        <dbReference type="ARBA" id="ARBA00048200"/>
    </source>
</evidence>
<proteinExistence type="inferred from homology"/>
<comment type="cofactor">
    <cofactor evidence="6">
        <name>Mg(2+)</name>
        <dbReference type="ChEBI" id="CHEBI:18420"/>
    </cofactor>
    <text evidence="6">Binds 1 Mg(2+) ion per monomer.</text>
</comment>
<sequence length="293" mass="32302">MKCLVIGNNGQVAQSLSNISMQDVEVVRVGRPDIDLLNPKDFAEFFLSFSPDIIINPAAYTAVDKAEDEPEDAFSINATGAGAVARAANSIGVPCIYISTDYVFDGSSHAPINESSRTNPRNIYGKSKLAGEKEVASSTSNYVILRTAWVYSMFGTNFLLSMLQLSKEHHEINVVSDQFGAPTSASQIAKAVIQVARNLIENSDPSLRGIFHMIADGGPISWADFAEQIFLLSVEHGGSYSKVCRIPTKEYPRKAHRPAYSCLDCSKLEKIHKVRIPSWREGLRDVFFEHLNR</sequence>
<dbReference type="Proteomes" id="UP000035503">
    <property type="component" value="Chromosome"/>
</dbReference>
<evidence type="ECO:0000256" key="4">
    <source>
        <dbReference type="ARBA" id="ARBA00017099"/>
    </source>
</evidence>
<dbReference type="InterPro" id="IPR036291">
    <property type="entry name" value="NAD(P)-bd_dom_sf"/>
</dbReference>
<dbReference type="KEGG" id="lau:G293_04195"/>
<dbReference type="CDD" id="cd05254">
    <property type="entry name" value="dTDP_HR_like_SDR_e"/>
    <property type="match status" value="1"/>
</dbReference>